<dbReference type="AlphaFoldDB" id="A0AAD2CRZ0"/>
<evidence type="ECO:0000313" key="2">
    <source>
        <dbReference type="EMBL" id="CAJ1943425.1"/>
    </source>
</evidence>
<name>A0AAD2CRZ0_9STRA</name>
<proteinExistence type="predicted"/>
<feature type="compositionally biased region" description="Basic and acidic residues" evidence="1">
    <location>
        <begin position="27"/>
        <end position="41"/>
    </location>
</feature>
<accession>A0AAD2CRZ0</accession>
<protein>
    <submittedName>
        <fullName evidence="2">Uncharacterized protein</fullName>
    </submittedName>
</protein>
<evidence type="ECO:0000256" key="1">
    <source>
        <dbReference type="SAM" id="MobiDB-lite"/>
    </source>
</evidence>
<reference evidence="2" key="1">
    <citation type="submission" date="2023-08" db="EMBL/GenBank/DDBJ databases">
        <authorList>
            <person name="Audoor S."/>
            <person name="Bilcke G."/>
        </authorList>
    </citation>
    <scope>NUCLEOTIDE SEQUENCE</scope>
</reference>
<feature type="region of interest" description="Disordered" evidence="1">
    <location>
        <begin position="1"/>
        <end position="41"/>
    </location>
</feature>
<comment type="caution">
    <text evidence="2">The sequence shown here is derived from an EMBL/GenBank/DDBJ whole genome shotgun (WGS) entry which is preliminary data.</text>
</comment>
<dbReference type="EMBL" id="CAKOGP040001113">
    <property type="protein sequence ID" value="CAJ1943425.1"/>
    <property type="molecule type" value="Genomic_DNA"/>
</dbReference>
<organism evidence="2 3">
    <name type="scientific">Cylindrotheca closterium</name>
    <dbReference type="NCBI Taxonomy" id="2856"/>
    <lineage>
        <taxon>Eukaryota</taxon>
        <taxon>Sar</taxon>
        <taxon>Stramenopiles</taxon>
        <taxon>Ochrophyta</taxon>
        <taxon>Bacillariophyta</taxon>
        <taxon>Bacillariophyceae</taxon>
        <taxon>Bacillariophycidae</taxon>
        <taxon>Bacillariales</taxon>
        <taxon>Bacillariaceae</taxon>
        <taxon>Cylindrotheca</taxon>
    </lineage>
</organism>
<dbReference type="Proteomes" id="UP001295423">
    <property type="component" value="Unassembled WGS sequence"/>
</dbReference>
<gene>
    <name evidence="2" type="ORF">CYCCA115_LOCUS8433</name>
</gene>
<evidence type="ECO:0000313" key="3">
    <source>
        <dbReference type="Proteomes" id="UP001295423"/>
    </source>
</evidence>
<sequence length="233" mass="26719">MTQPNIEASMCSEHPEYSGNLNDDSLDDHHGASSYEETTRTTHVHFLEQEVEYKATISRSEITADEAIASWYTHQERAKLMVKYIKTVERRQSGKKPKKNSSYRGLETFDQCDALELQYTIEACVDAVLLEQHRQWTENIVDWEALARVSIECSEQSKAHALSMAKSDEREAKKANRRMALMVEESMRSVSSTSIESFQDMKNFVPHKADQQTALVVRSTISPVMELYSRTPF</sequence>
<keyword evidence="3" id="KW-1185">Reference proteome</keyword>